<dbReference type="AlphaFoldDB" id="A0A166CHE5"/>
<evidence type="ECO:0000313" key="4">
    <source>
        <dbReference type="Proteomes" id="UP000077275"/>
    </source>
</evidence>
<dbReference type="EMBL" id="LWMW01000169">
    <property type="protein sequence ID" value="KZX14510.1"/>
    <property type="molecule type" value="Genomic_DNA"/>
</dbReference>
<evidence type="ECO:0000259" key="2">
    <source>
        <dbReference type="Pfam" id="PF13635"/>
    </source>
</evidence>
<dbReference type="InterPro" id="IPR025420">
    <property type="entry name" value="DUF4143"/>
</dbReference>
<comment type="caution">
    <text evidence="3">The sequence shown here is derived from an EMBL/GenBank/DDBJ whole genome shotgun (WGS) entry which is preliminary data.</text>
</comment>
<dbReference type="SUPFAM" id="SSF52540">
    <property type="entry name" value="P-loop containing nucleoside triphosphate hydrolases"/>
    <property type="match status" value="1"/>
</dbReference>
<proteinExistence type="predicted"/>
<feature type="domain" description="AAA" evidence="1">
    <location>
        <begin position="20"/>
        <end position="148"/>
    </location>
</feature>
<dbReference type="RefSeq" id="WP_067260814.1">
    <property type="nucleotide sequence ID" value="NZ_LWMW01000169.1"/>
</dbReference>
<organism evidence="3 4">
    <name type="scientific">Methanobrevibacter cuticularis</name>
    <dbReference type="NCBI Taxonomy" id="47311"/>
    <lineage>
        <taxon>Archaea</taxon>
        <taxon>Methanobacteriati</taxon>
        <taxon>Methanobacteriota</taxon>
        <taxon>Methanomada group</taxon>
        <taxon>Methanobacteria</taxon>
        <taxon>Methanobacteriales</taxon>
        <taxon>Methanobacteriaceae</taxon>
        <taxon>Methanobrevibacter</taxon>
    </lineage>
</organism>
<accession>A0A166CHE5</accession>
<dbReference type="STRING" id="47311.MBCUT_20820"/>
<protein>
    <submittedName>
        <fullName evidence="3">Ferric uptake regulator family protein</fullName>
    </submittedName>
</protein>
<evidence type="ECO:0000259" key="1">
    <source>
        <dbReference type="Pfam" id="PF13173"/>
    </source>
</evidence>
<dbReference type="OrthoDB" id="371918at2157"/>
<dbReference type="InterPro" id="IPR027417">
    <property type="entry name" value="P-loop_NTPase"/>
</dbReference>
<dbReference type="PANTHER" id="PTHR33295">
    <property type="entry name" value="ATPASE"/>
    <property type="match status" value="1"/>
</dbReference>
<keyword evidence="4" id="KW-1185">Reference proteome</keyword>
<dbReference type="Pfam" id="PF13173">
    <property type="entry name" value="AAA_14"/>
    <property type="match status" value="1"/>
</dbReference>
<dbReference type="PANTHER" id="PTHR33295:SF20">
    <property type="entry name" value="ATPASE"/>
    <property type="match status" value="1"/>
</dbReference>
<name>A0A166CHE5_9EURY</name>
<dbReference type="Gene3D" id="1.10.10.10">
    <property type="entry name" value="Winged helix-like DNA-binding domain superfamily/Winged helix DNA-binding domain"/>
    <property type="match status" value="1"/>
</dbReference>
<dbReference type="Pfam" id="PF13635">
    <property type="entry name" value="DUF4143"/>
    <property type="match status" value="1"/>
</dbReference>
<dbReference type="InterPro" id="IPR036390">
    <property type="entry name" value="WH_DNA-bd_sf"/>
</dbReference>
<dbReference type="Proteomes" id="UP000077275">
    <property type="component" value="Unassembled WGS sequence"/>
</dbReference>
<evidence type="ECO:0000313" key="3">
    <source>
        <dbReference type="EMBL" id="KZX14510.1"/>
    </source>
</evidence>
<dbReference type="SUPFAM" id="SSF46785">
    <property type="entry name" value="Winged helix' DNA-binding domain"/>
    <property type="match status" value="1"/>
</dbReference>
<feature type="domain" description="DUF4143" evidence="2">
    <location>
        <begin position="212"/>
        <end position="359"/>
    </location>
</feature>
<gene>
    <name evidence="3" type="ORF">MBCUT_20820</name>
</gene>
<reference evidence="3 4" key="1">
    <citation type="submission" date="2016-04" db="EMBL/GenBank/DDBJ databases">
        <title>Genome sequence of Methanobrevibacter cuticularis DSM 11139.</title>
        <authorList>
            <person name="Poehlein A."/>
            <person name="Seedorf H."/>
            <person name="Daniel R."/>
        </authorList>
    </citation>
    <scope>NUCLEOTIDE SEQUENCE [LARGE SCALE GENOMIC DNA]</scope>
    <source>
        <strain evidence="3 4">DSM 11139</strain>
    </source>
</reference>
<sequence>MIKREMYLSRIEPYIDKNIVKVISGIRRCGKSTILQQIIDSLKQKGVKEENIILINFELKEYFNIKNIDKLDNLIEKLIKNTDKNYLFFDEIQEVENWEKLINSYLAEKKYDIFITGSNAKLLSGELATYLTGRYIEIKIYPFSFLEFIDYKKSNKKIGHEKSKENRNYKKFSGNKLFIDYLRFGGMPSVLEFETNEKIQYLTDLYNSIFLKDIIKRNEIRDVDLLERILLFIMANIGQLFSANNIVKYLKKDKINVSVNTIYNYLSYMEEACLINKLKREDLVGKKILNHKEKFYLTDLGFRQAVYGDNEKDIDQSIENIVYTELLRRGYNITIGKFKEKEVDFVCKKAGETIYIQVSYILADETTVKREFESLLKIQDNYPKYVISMDEFDFSREGIKHINLIDFLKGNMI</sequence>
<dbReference type="GO" id="GO:0003700">
    <property type="term" value="F:DNA-binding transcription factor activity"/>
    <property type="evidence" value="ECO:0007669"/>
    <property type="project" value="InterPro"/>
</dbReference>
<dbReference type="PATRIC" id="fig|47311.3.peg.2280"/>
<dbReference type="InterPro" id="IPR036388">
    <property type="entry name" value="WH-like_DNA-bd_sf"/>
</dbReference>
<dbReference type="InterPro" id="IPR041682">
    <property type="entry name" value="AAA_14"/>
</dbReference>